<proteinExistence type="inferred from homology"/>
<keyword evidence="7" id="KW-0808">Transferase</keyword>
<gene>
    <name evidence="7" type="ORF">H8718_06780</name>
</gene>
<dbReference type="PANTHER" id="PTHR43586:SF8">
    <property type="entry name" value="CYSTEINE DESULFURASE 1, CHLOROPLASTIC"/>
    <property type="match status" value="1"/>
</dbReference>
<comment type="cofactor">
    <cofactor evidence="1 5">
        <name>pyridoxal 5'-phosphate</name>
        <dbReference type="ChEBI" id="CHEBI:597326"/>
    </cofactor>
</comment>
<keyword evidence="3" id="KW-0663">Pyridoxal phosphate</keyword>
<evidence type="ECO:0000256" key="3">
    <source>
        <dbReference type="ARBA" id="ARBA00022898"/>
    </source>
</evidence>
<reference evidence="7" key="1">
    <citation type="submission" date="2020-08" db="EMBL/GenBank/DDBJ databases">
        <title>Genome public.</title>
        <authorList>
            <person name="Liu C."/>
            <person name="Sun Q."/>
        </authorList>
    </citation>
    <scope>NUCLEOTIDE SEQUENCE</scope>
    <source>
        <strain evidence="7">NSJ-12</strain>
    </source>
</reference>
<evidence type="ECO:0000259" key="6">
    <source>
        <dbReference type="Pfam" id="PF00266"/>
    </source>
</evidence>
<sequence length="426" mass="48050">MMNYRHLFDGIEIPVKLGGRRNIIPINFDNGATTPPLKWVNEMVRKNALSYGPIARGAGQKGDKCTEQFEASRESVLDFFNLLGRNDYSVIYVKNTTEGLNLLANVLFEYKDCTVLTTRMEHHANDLPWRHTAHVEYVEVDKSGRISLKEIENHLAQNPSIKFVTVTGASNVTGYINPIHEIARIVHRYDAKLIVDAAQLVAHRAINMAGRCEAEQIDFLVFSGHKMYAPYGAGAIVGLTSYLNNLHPFLRGGGAVDVVLDNDVIWSESPYLHEAGTQNYLGVMALVASMQVLKKIGFDEIEEHETRIKNYLLKELSKIPEVILYGDVDYSVNRLGVIVFNVRGIHFEEVAFKLASQFGIATRYGKFCAHPYVDRMLGINEEQRQISEHTHNGEDIGMVRISLGLYNTMGEAKDFIHSLRCLIYHH</sequence>
<dbReference type="Proteomes" id="UP000655830">
    <property type="component" value="Unassembled WGS sequence"/>
</dbReference>
<evidence type="ECO:0000256" key="4">
    <source>
        <dbReference type="ARBA" id="ARBA00050776"/>
    </source>
</evidence>
<dbReference type="PANTHER" id="PTHR43586">
    <property type="entry name" value="CYSTEINE DESULFURASE"/>
    <property type="match status" value="1"/>
</dbReference>
<comment type="caution">
    <text evidence="7">The sequence shown here is derived from an EMBL/GenBank/DDBJ whole genome shotgun (WGS) entry which is preliminary data.</text>
</comment>
<dbReference type="GO" id="GO:0031071">
    <property type="term" value="F:cysteine desulfurase activity"/>
    <property type="evidence" value="ECO:0007669"/>
    <property type="project" value="UniProtKB-EC"/>
</dbReference>
<dbReference type="GO" id="GO:0008483">
    <property type="term" value="F:transaminase activity"/>
    <property type="evidence" value="ECO:0007669"/>
    <property type="project" value="UniProtKB-KW"/>
</dbReference>
<dbReference type="InterPro" id="IPR015421">
    <property type="entry name" value="PyrdxlP-dep_Trfase_major"/>
</dbReference>
<organism evidence="7 8">
    <name type="scientific">Zhenhengia yiwuensis</name>
    <dbReference type="NCBI Taxonomy" id="2763666"/>
    <lineage>
        <taxon>Bacteria</taxon>
        <taxon>Bacillati</taxon>
        <taxon>Bacillota</taxon>
        <taxon>Clostridia</taxon>
        <taxon>Lachnospirales</taxon>
        <taxon>Lachnospiraceae</taxon>
        <taxon>Zhenhengia</taxon>
    </lineage>
</organism>
<accession>A0A926EJI8</accession>
<dbReference type="Gene3D" id="3.90.1150.10">
    <property type="entry name" value="Aspartate Aminotransferase, domain 1"/>
    <property type="match status" value="1"/>
</dbReference>
<dbReference type="InterPro" id="IPR015424">
    <property type="entry name" value="PyrdxlP-dep_Trfase"/>
</dbReference>
<dbReference type="SUPFAM" id="SSF53383">
    <property type="entry name" value="PLP-dependent transferases"/>
    <property type="match status" value="1"/>
</dbReference>
<dbReference type="EMBL" id="JACRSY010000008">
    <property type="protein sequence ID" value="MBC8579228.1"/>
    <property type="molecule type" value="Genomic_DNA"/>
</dbReference>
<evidence type="ECO:0000313" key="7">
    <source>
        <dbReference type="EMBL" id="MBC8579228.1"/>
    </source>
</evidence>
<dbReference type="InterPro" id="IPR000192">
    <property type="entry name" value="Aminotrans_V_dom"/>
</dbReference>
<evidence type="ECO:0000256" key="1">
    <source>
        <dbReference type="ARBA" id="ARBA00001933"/>
    </source>
</evidence>
<dbReference type="InterPro" id="IPR020578">
    <property type="entry name" value="Aminotrans_V_PyrdxlP_BS"/>
</dbReference>
<dbReference type="Pfam" id="PF00266">
    <property type="entry name" value="Aminotran_5"/>
    <property type="match status" value="1"/>
</dbReference>
<evidence type="ECO:0000256" key="5">
    <source>
        <dbReference type="RuleBase" id="RU004504"/>
    </source>
</evidence>
<name>A0A926EJI8_9FIRM</name>
<feature type="domain" description="Aminotransferase class V" evidence="6">
    <location>
        <begin position="26"/>
        <end position="413"/>
    </location>
</feature>
<dbReference type="InterPro" id="IPR015422">
    <property type="entry name" value="PyrdxlP-dep_Trfase_small"/>
</dbReference>
<keyword evidence="7" id="KW-0032">Aminotransferase</keyword>
<evidence type="ECO:0000256" key="2">
    <source>
        <dbReference type="ARBA" id="ARBA00010447"/>
    </source>
</evidence>
<dbReference type="PROSITE" id="PS00595">
    <property type="entry name" value="AA_TRANSFER_CLASS_5"/>
    <property type="match status" value="1"/>
</dbReference>
<dbReference type="AlphaFoldDB" id="A0A926EJI8"/>
<protein>
    <submittedName>
        <fullName evidence="7">Aminotransferase class V-fold PLP-dependent enzyme</fullName>
    </submittedName>
</protein>
<evidence type="ECO:0000313" key="8">
    <source>
        <dbReference type="Proteomes" id="UP000655830"/>
    </source>
</evidence>
<keyword evidence="8" id="KW-1185">Reference proteome</keyword>
<comment type="catalytic activity">
    <reaction evidence="4">
        <text>(sulfur carrier)-H + L-cysteine = (sulfur carrier)-SH + L-alanine</text>
        <dbReference type="Rhea" id="RHEA:43892"/>
        <dbReference type="Rhea" id="RHEA-COMP:14737"/>
        <dbReference type="Rhea" id="RHEA-COMP:14739"/>
        <dbReference type="ChEBI" id="CHEBI:29917"/>
        <dbReference type="ChEBI" id="CHEBI:35235"/>
        <dbReference type="ChEBI" id="CHEBI:57972"/>
        <dbReference type="ChEBI" id="CHEBI:64428"/>
        <dbReference type="EC" id="2.8.1.7"/>
    </reaction>
</comment>
<comment type="similarity">
    <text evidence="2">Belongs to the class-V pyridoxal-phosphate-dependent aminotransferase family. Csd subfamily.</text>
</comment>
<dbReference type="Gene3D" id="3.40.640.10">
    <property type="entry name" value="Type I PLP-dependent aspartate aminotransferase-like (Major domain)"/>
    <property type="match status" value="1"/>
</dbReference>